<feature type="transmembrane region" description="Helical" evidence="4">
    <location>
        <begin position="173"/>
        <end position="193"/>
    </location>
</feature>
<dbReference type="InterPro" id="IPR023298">
    <property type="entry name" value="ATPase_P-typ_TM_dom_sf"/>
</dbReference>
<dbReference type="InterPro" id="IPR032630">
    <property type="entry name" value="P_typ_ATPase_c"/>
</dbReference>
<dbReference type="GO" id="GO:0046872">
    <property type="term" value="F:metal ion binding"/>
    <property type="evidence" value="ECO:0007669"/>
    <property type="project" value="UniProtKB-KW"/>
</dbReference>
<dbReference type="SUPFAM" id="SSF81665">
    <property type="entry name" value="Calcium ATPase, transmembrane domain M"/>
    <property type="match status" value="1"/>
</dbReference>
<keyword evidence="2" id="KW-0479">Metal-binding</keyword>
<accession>A0A812UQM5</accession>
<feature type="domain" description="P-type ATPase C-terminal" evidence="5">
    <location>
        <begin position="20"/>
        <end position="249"/>
    </location>
</feature>
<evidence type="ECO:0000259" key="5">
    <source>
        <dbReference type="Pfam" id="PF16212"/>
    </source>
</evidence>
<keyword evidence="4" id="KW-0472">Membrane</keyword>
<evidence type="ECO:0000256" key="2">
    <source>
        <dbReference type="ARBA" id="ARBA00022723"/>
    </source>
</evidence>
<feature type="transmembrane region" description="Helical" evidence="4">
    <location>
        <begin position="143"/>
        <end position="161"/>
    </location>
</feature>
<keyword evidence="4" id="KW-0812">Transmembrane</keyword>
<reference evidence="6" key="1">
    <citation type="submission" date="2021-02" db="EMBL/GenBank/DDBJ databases">
        <authorList>
            <person name="Dougan E. K."/>
            <person name="Rhodes N."/>
            <person name="Thang M."/>
            <person name="Chan C."/>
        </authorList>
    </citation>
    <scope>NUCLEOTIDE SEQUENCE</scope>
</reference>
<dbReference type="OrthoDB" id="416954at2759"/>
<comment type="caution">
    <text evidence="6">The sequence shown here is derived from an EMBL/GenBank/DDBJ whole genome shotgun (WGS) entry which is preliminary data.</text>
</comment>
<dbReference type="GO" id="GO:0005886">
    <property type="term" value="C:plasma membrane"/>
    <property type="evidence" value="ECO:0007669"/>
    <property type="project" value="TreeGrafter"/>
</dbReference>
<gene>
    <name evidence="6" type="primary">ALA3</name>
    <name evidence="6" type="ORF">SNAT2548_LOCUS32727</name>
</gene>
<dbReference type="PANTHER" id="PTHR24092">
    <property type="entry name" value="PROBABLE PHOSPHOLIPID-TRANSPORTING ATPASE"/>
    <property type="match status" value="1"/>
</dbReference>
<keyword evidence="7" id="KW-1185">Reference proteome</keyword>
<protein>
    <submittedName>
        <fullName evidence="6">ALA3 protein</fullName>
    </submittedName>
</protein>
<dbReference type="PANTHER" id="PTHR24092:SF150">
    <property type="entry name" value="PHOSPHOLIPID-TRANSPORTING ATPASE"/>
    <property type="match status" value="1"/>
</dbReference>
<name>A0A812UQM5_9DINO</name>
<evidence type="ECO:0000256" key="4">
    <source>
        <dbReference type="SAM" id="Phobius"/>
    </source>
</evidence>
<evidence type="ECO:0000313" key="7">
    <source>
        <dbReference type="Proteomes" id="UP000604046"/>
    </source>
</evidence>
<organism evidence="6 7">
    <name type="scientific">Symbiodinium natans</name>
    <dbReference type="NCBI Taxonomy" id="878477"/>
    <lineage>
        <taxon>Eukaryota</taxon>
        <taxon>Sar</taxon>
        <taxon>Alveolata</taxon>
        <taxon>Dinophyceae</taxon>
        <taxon>Suessiales</taxon>
        <taxon>Symbiodiniaceae</taxon>
        <taxon>Symbiodinium</taxon>
    </lineage>
</organism>
<keyword evidence="4" id="KW-1133">Transmembrane helix</keyword>
<proteinExistence type="predicted"/>
<dbReference type="Pfam" id="PF16212">
    <property type="entry name" value="PhoLip_ATPase_C"/>
    <property type="match status" value="1"/>
</dbReference>
<keyword evidence="3" id="KW-0460">Magnesium</keyword>
<evidence type="ECO:0000256" key="1">
    <source>
        <dbReference type="ARBA" id="ARBA00004141"/>
    </source>
</evidence>
<dbReference type="InterPro" id="IPR023214">
    <property type="entry name" value="HAD_sf"/>
</dbReference>
<dbReference type="Gene3D" id="3.40.50.1000">
    <property type="entry name" value="HAD superfamily/HAD-like"/>
    <property type="match status" value="1"/>
</dbReference>
<evidence type="ECO:0000256" key="3">
    <source>
        <dbReference type="ARBA" id="ARBA00022842"/>
    </source>
</evidence>
<dbReference type="GO" id="GO:0140326">
    <property type="term" value="F:ATPase-coupled intramembrane lipid transporter activity"/>
    <property type="evidence" value="ECO:0007669"/>
    <property type="project" value="TreeGrafter"/>
</dbReference>
<feature type="transmembrane region" description="Helical" evidence="4">
    <location>
        <begin position="70"/>
        <end position="88"/>
    </location>
</feature>
<dbReference type="GO" id="GO:0045332">
    <property type="term" value="P:phospholipid translocation"/>
    <property type="evidence" value="ECO:0007669"/>
    <property type="project" value="TreeGrafter"/>
</dbReference>
<evidence type="ECO:0000313" key="6">
    <source>
        <dbReference type="EMBL" id="CAE7573810.1"/>
    </source>
</evidence>
<dbReference type="EMBL" id="CAJNDS010002723">
    <property type="protein sequence ID" value="CAE7573810.1"/>
    <property type="molecule type" value="Genomic_DNA"/>
</dbReference>
<sequence>MLQQAQVGVGISGREGRQAVNSADFAISQFRYLVRLLLVHGRWNYQRACKFVIYSFWKNAVHLSCKLSRVLLMFYYTFYSGYAGQSLFEDMVRASYNFVLAFPIITTGMFERDVEEEQVLANPGLYVNGREGLDLNASKLVEMLLSAAVHSCVIGFVMLLVCRDMYLLQAGDYYTFGTIVFTVLVIAMNYRAAFLTRTWNWVTVAGQLSSFLTYLLFLAVYCNKSVSDQLQPWMYGVPTRMLKSPHFWWPPQIPKQCEHQGCTEHRRALFQQQAPNTTHMHLVGTLRSLCDALSARPFCAL</sequence>
<feature type="transmembrane region" description="Helical" evidence="4">
    <location>
        <begin position="199"/>
        <end position="221"/>
    </location>
</feature>
<comment type="subcellular location">
    <subcellularLocation>
        <location evidence="1">Membrane</location>
        <topology evidence="1">Multi-pass membrane protein</topology>
    </subcellularLocation>
</comment>
<dbReference type="Proteomes" id="UP000604046">
    <property type="component" value="Unassembled WGS sequence"/>
</dbReference>
<dbReference type="AlphaFoldDB" id="A0A812UQM5"/>